<dbReference type="GO" id="GO:0016491">
    <property type="term" value="F:oxidoreductase activity"/>
    <property type="evidence" value="ECO:0007669"/>
    <property type="project" value="InterPro"/>
</dbReference>
<organism evidence="2 3">
    <name type="scientific">Alkaliphilus peptidifermentans DSM 18978</name>
    <dbReference type="NCBI Taxonomy" id="1120976"/>
    <lineage>
        <taxon>Bacteria</taxon>
        <taxon>Bacillati</taxon>
        <taxon>Bacillota</taxon>
        <taxon>Clostridia</taxon>
        <taxon>Peptostreptococcales</taxon>
        <taxon>Natronincolaceae</taxon>
        <taxon>Alkaliphilus</taxon>
    </lineage>
</organism>
<dbReference type="Gene3D" id="3.90.660.10">
    <property type="match status" value="2"/>
</dbReference>
<dbReference type="InterPro" id="IPR036188">
    <property type="entry name" value="FAD/NAD-bd_sf"/>
</dbReference>
<dbReference type="SUPFAM" id="SSF51905">
    <property type="entry name" value="FAD/NAD(P)-binding domain"/>
    <property type="match status" value="1"/>
</dbReference>
<dbReference type="SUPFAM" id="SSF54373">
    <property type="entry name" value="FAD-linked reductases, C-terminal domain"/>
    <property type="match status" value="1"/>
</dbReference>
<dbReference type="InterPro" id="IPR002937">
    <property type="entry name" value="Amino_oxidase"/>
</dbReference>
<reference evidence="2 3" key="1">
    <citation type="submission" date="2016-10" db="EMBL/GenBank/DDBJ databases">
        <authorList>
            <person name="de Groot N.N."/>
        </authorList>
    </citation>
    <scope>NUCLEOTIDE SEQUENCE [LARGE SCALE GENOMIC DNA]</scope>
    <source>
        <strain evidence="2 3">DSM 18978</strain>
    </source>
</reference>
<dbReference type="Gene3D" id="3.50.50.60">
    <property type="entry name" value="FAD/NAD(P)-binding domain"/>
    <property type="match status" value="1"/>
</dbReference>
<dbReference type="RefSeq" id="WP_091539478.1">
    <property type="nucleotide sequence ID" value="NZ_FMUS01000002.1"/>
</dbReference>
<evidence type="ECO:0000313" key="2">
    <source>
        <dbReference type="EMBL" id="SCX90667.1"/>
    </source>
</evidence>
<keyword evidence="3" id="KW-1185">Reference proteome</keyword>
<dbReference type="STRING" id="1120976.SAMN03080606_00446"/>
<proteinExistence type="predicted"/>
<dbReference type="AlphaFoldDB" id="A0A1G5BKM9"/>
<dbReference type="Gene3D" id="1.10.10.1620">
    <property type="match status" value="1"/>
</dbReference>
<evidence type="ECO:0000313" key="3">
    <source>
        <dbReference type="Proteomes" id="UP000198636"/>
    </source>
</evidence>
<sequence>MSKMIQPNNPTTEERHQLVKLALEENNRLEDFFNIVQLLNPPPDITTIVPIGSCKNIKVAVLGGGLAGLSSAFQLRKAGFDITIFEAEEDRIGGRVYTYYFDKGQPLYGELGPMRIPVSHETTWHYINLFKLQTRPFISANENAFRYVQGIRVQNDPEGREVQKYIYPEFNMTPKEREQTWTEIFDEVFEGYLLAMPPEIRREILQIKSTYSPEIVQSDYFNIRQMMEKFGLSKGAIEMLSSVEPFLGGFLIHSFFEMLQELYPVSFSFAYEIIGGLVKLPLSILSSLLSKTPKEYSNCISSDKLGNVRWLPGHQVMGLSQMEKNGSVTVHHRHIKRNLYKEDQFDFIVCAVPFSNLRLFNLNPVFNSSKMQAIRMLNMPASQKTVMLCNYRFWEAGPPNKRIIGGGSATDLVINTIWYPSVGAVNPHIPGVITASYNWTQDSVRLGNFKEPLRFEVLKRQIEEVHGLPYGSLDSIVIDHKTLLWNNHPWSLGAFAFYSPQQKVLYSKEAIDPEYNNRVFFAGEHVSVSRAWMQGALQTGMLAANEIAKVCGRYVK</sequence>
<dbReference type="InterPro" id="IPR050281">
    <property type="entry name" value="Flavin_monoamine_oxidase"/>
</dbReference>
<dbReference type="OrthoDB" id="25353at2"/>
<dbReference type="EMBL" id="FMUS01000002">
    <property type="protein sequence ID" value="SCX90667.1"/>
    <property type="molecule type" value="Genomic_DNA"/>
</dbReference>
<dbReference type="Pfam" id="PF01593">
    <property type="entry name" value="Amino_oxidase"/>
    <property type="match status" value="1"/>
</dbReference>
<accession>A0A1G5BKM9</accession>
<gene>
    <name evidence="2" type="ORF">SAMN03080606_00446</name>
</gene>
<dbReference type="Proteomes" id="UP000198636">
    <property type="component" value="Unassembled WGS sequence"/>
</dbReference>
<dbReference type="PANTHER" id="PTHR10742">
    <property type="entry name" value="FLAVIN MONOAMINE OXIDASE"/>
    <property type="match status" value="1"/>
</dbReference>
<feature type="domain" description="Amine oxidase" evidence="1">
    <location>
        <begin position="66"/>
        <end position="547"/>
    </location>
</feature>
<dbReference type="PANTHER" id="PTHR10742:SF410">
    <property type="entry name" value="LYSINE-SPECIFIC HISTONE DEMETHYLASE 2"/>
    <property type="match status" value="1"/>
</dbReference>
<protein>
    <submittedName>
        <fullName evidence="2">Monoamine oxidase</fullName>
    </submittedName>
</protein>
<name>A0A1G5BKM9_9FIRM</name>
<evidence type="ECO:0000259" key="1">
    <source>
        <dbReference type="Pfam" id="PF01593"/>
    </source>
</evidence>